<evidence type="ECO:0000313" key="2">
    <source>
        <dbReference type="Proteomes" id="UP001319080"/>
    </source>
</evidence>
<dbReference type="InterPro" id="IPR011110">
    <property type="entry name" value="Reg_prop"/>
</dbReference>
<comment type="caution">
    <text evidence="1">The sequence shown here is derived from an EMBL/GenBank/DDBJ whole genome shotgun (WGS) entry which is preliminary data.</text>
</comment>
<keyword evidence="2" id="KW-1185">Reference proteome</keyword>
<dbReference type="EMBL" id="JAHESE010000011">
    <property type="protein sequence ID" value="MBT1709107.1"/>
    <property type="molecule type" value="Genomic_DNA"/>
</dbReference>
<sequence length="61" mass="7040">MSHNCVWSLLEDKAGNIWLGTRNTGLCRFDGKALVGFRKKRNRRTRALRGRCPRPQIVCIL</sequence>
<proteinExistence type="predicted"/>
<accession>A0AAP2GVJ1</accession>
<reference evidence="1 2" key="1">
    <citation type="submission" date="2021-05" db="EMBL/GenBank/DDBJ databases">
        <title>A Polyphasic approach of four new species of the genus Ohtaekwangia: Ohtaekwangia histidinii sp. nov., Ohtaekwangia cretensis sp. nov., Ohtaekwangia indiensis sp. nov., Ohtaekwangia reichenbachii sp. nov. from diverse environment.</title>
        <authorList>
            <person name="Octaviana S."/>
        </authorList>
    </citation>
    <scope>NUCLEOTIDE SEQUENCE [LARGE SCALE GENOMIC DNA]</scope>
    <source>
        <strain evidence="1 2">PWU5</strain>
    </source>
</reference>
<dbReference type="Gene3D" id="2.130.10.10">
    <property type="entry name" value="YVTN repeat-like/Quinoprotein amine dehydrogenase"/>
    <property type="match status" value="1"/>
</dbReference>
<dbReference type="AlphaFoldDB" id="A0AAP2GVJ1"/>
<dbReference type="Pfam" id="PF07494">
    <property type="entry name" value="Reg_prop"/>
    <property type="match status" value="1"/>
</dbReference>
<name>A0AAP2GVJ1_9BACT</name>
<gene>
    <name evidence="1" type="ORF">KK062_12770</name>
</gene>
<dbReference type="Proteomes" id="UP001319080">
    <property type="component" value="Unassembled WGS sequence"/>
</dbReference>
<organism evidence="1 2">
    <name type="scientific">Dawidia cretensis</name>
    <dbReference type="NCBI Taxonomy" id="2782350"/>
    <lineage>
        <taxon>Bacteria</taxon>
        <taxon>Pseudomonadati</taxon>
        <taxon>Bacteroidota</taxon>
        <taxon>Cytophagia</taxon>
        <taxon>Cytophagales</taxon>
        <taxon>Chryseotaleaceae</taxon>
        <taxon>Dawidia</taxon>
    </lineage>
</organism>
<evidence type="ECO:0000313" key="1">
    <source>
        <dbReference type="EMBL" id="MBT1709107.1"/>
    </source>
</evidence>
<protein>
    <submittedName>
        <fullName evidence="1">Uncharacterized protein</fullName>
    </submittedName>
</protein>
<dbReference type="InterPro" id="IPR015943">
    <property type="entry name" value="WD40/YVTN_repeat-like_dom_sf"/>
</dbReference>